<dbReference type="RefSeq" id="WP_003586796.1">
    <property type="nucleotide sequence ID" value="NZ_JH719381.1"/>
</dbReference>
<evidence type="ECO:0000313" key="3">
    <source>
        <dbReference type="Proteomes" id="UP000005092"/>
    </source>
</evidence>
<feature type="region of interest" description="Disordered" evidence="1">
    <location>
        <begin position="1"/>
        <end position="49"/>
    </location>
</feature>
<feature type="compositionally biased region" description="Basic and acidic residues" evidence="1">
    <location>
        <begin position="1"/>
        <end position="15"/>
    </location>
</feature>
<sequence>MSDDMRRDTKPDVRKGAQTAVPSGKGKEAAVDRGPVANAIDRRQIERKG</sequence>
<proteinExistence type="predicted"/>
<evidence type="ECO:0000256" key="1">
    <source>
        <dbReference type="SAM" id="MobiDB-lite"/>
    </source>
</evidence>
<protein>
    <submittedName>
        <fullName evidence="2">Uncharacterized protein</fullName>
    </submittedName>
</protein>
<gene>
    <name evidence="2" type="ORF">Rleg9DRAFT_1714</name>
</gene>
<feature type="compositionally biased region" description="Basic and acidic residues" evidence="1">
    <location>
        <begin position="40"/>
        <end position="49"/>
    </location>
</feature>
<dbReference type="AlphaFoldDB" id="J0GYY9"/>
<reference evidence="2 3" key="1">
    <citation type="submission" date="2012-02" db="EMBL/GenBank/DDBJ databases">
        <title>Improved High-Quality Draft Sequence of Rhizobium leguminosarum bv. trifolii WSM597.</title>
        <authorList>
            <consortium name="US DOE Joint Genome Institute"/>
            <person name="Lucas S."/>
            <person name="Han J."/>
            <person name="Lapidus A."/>
            <person name="Cheng J.-F."/>
            <person name="Goodwin L."/>
            <person name="Pitluck S."/>
            <person name="Peters L."/>
            <person name="Ovchinnikova G."/>
            <person name="Held B."/>
            <person name="Detter J.C."/>
            <person name="Han C."/>
            <person name="Tapia R."/>
            <person name="Land M."/>
            <person name="Hauser L."/>
            <person name="Kyrpides N."/>
            <person name="Ivanova N."/>
            <person name="Pagani I."/>
            <person name="Brau L."/>
            <person name="Yates R."/>
            <person name="O'Hara G."/>
            <person name="Rui T."/>
            <person name="Howieson J."/>
            <person name="Reeve W."/>
            <person name="Woyke T."/>
        </authorList>
    </citation>
    <scope>NUCLEOTIDE SEQUENCE [LARGE SCALE GENOMIC DNA]</scope>
    <source>
        <strain evidence="2 3">WSM597</strain>
    </source>
</reference>
<dbReference type="EMBL" id="JH719381">
    <property type="protein sequence ID" value="EJB02900.1"/>
    <property type="molecule type" value="Genomic_DNA"/>
</dbReference>
<evidence type="ECO:0000313" key="2">
    <source>
        <dbReference type="EMBL" id="EJB02900.1"/>
    </source>
</evidence>
<accession>J0GYY9</accession>
<dbReference type="Proteomes" id="UP000005092">
    <property type="component" value="Unassembled WGS sequence"/>
</dbReference>
<organism evidence="2 3">
    <name type="scientific">Rhizobium leguminosarum bv. trifolii WSM597</name>
    <dbReference type="NCBI Taxonomy" id="754764"/>
    <lineage>
        <taxon>Bacteria</taxon>
        <taxon>Pseudomonadati</taxon>
        <taxon>Pseudomonadota</taxon>
        <taxon>Alphaproteobacteria</taxon>
        <taxon>Hyphomicrobiales</taxon>
        <taxon>Rhizobiaceae</taxon>
        <taxon>Rhizobium/Agrobacterium group</taxon>
        <taxon>Rhizobium</taxon>
    </lineage>
</organism>
<dbReference type="HOGENOM" id="CLU_3139953_0_0_5"/>
<name>J0GYY9_RHILT</name>